<evidence type="ECO:0000256" key="7">
    <source>
        <dbReference type="ARBA" id="ARBA00023136"/>
    </source>
</evidence>
<dbReference type="EC" id="2.3.1.269" evidence="9"/>
<comment type="function">
    <text evidence="9">Catalyzes the phospholipid dependent N-acylation of the N-terminal cysteine of apolipoprotein, the last step in lipoprotein maturation.</text>
</comment>
<dbReference type="NCBIfam" id="TIGR00546">
    <property type="entry name" value="lnt"/>
    <property type="match status" value="1"/>
</dbReference>
<evidence type="ECO:0000259" key="10">
    <source>
        <dbReference type="PROSITE" id="PS50263"/>
    </source>
</evidence>
<dbReference type="HAMAP" id="MF_01148">
    <property type="entry name" value="Lnt"/>
    <property type="match status" value="1"/>
</dbReference>
<comment type="catalytic activity">
    <reaction evidence="9">
        <text>N-terminal S-1,2-diacyl-sn-glyceryl-L-cysteinyl-[lipoprotein] + a glycerophospholipid = N-acyl-S-1,2-diacyl-sn-glyceryl-L-cysteinyl-[lipoprotein] + a 2-acyl-sn-glycero-3-phospholipid + H(+)</text>
        <dbReference type="Rhea" id="RHEA:48228"/>
        <dbReference type="Rhea" id="RHEA-COMP:14681"/>
        <dbReference type="Rhea" id="RHEA-COMP:14684"/>
        <dbReference type="ChEBI" id="CHEBI:15378"/>
        <dbReference type="ChEBI" id="CHEBI:136912"/>
        <dbReference type="ChEBI" id="CHEBI:140656"/>
        <dbReference type="ChEBI" id="CHEBI:140657"/>
        <dbReference type="ChEBI" id="CHEBI:140660"/>
        <dbReference type="EC" id="2.3.1.269"/>
    </reaction>
</comment>
<dbReference type="PANTHER" id="PTHR38686:SF1">
    <property type="entry name" value="APOLIPOPROTEIN N-ACYLTRANSFERASE"/>
    <property type="match status" value="1"/>
</dbReference>
<keyword evidence="6 9" id="KW-1133">Transmembrane helix</keyword>
<feature type="transmembrane region" description="Helical" evidence="9">
    <location>
        <begin position="120"/>
        <end position="140"/>
    </location>
</feature>
<dbReference type="GO" id="GO:0005886">
    <property type="term" value="C:plasma membrane"/>
    <property type="evidence" value="ECO:0007669"/>
    <property type="project" value="UniProtKB-SubCell"/>
</dbReference>
<dbReference type="Gene3D" id="3.60.110.10">
    <property type="entry name" value="Carbon-nitrogen hydrolase"/>
    <property type="match status" value="1"/>
</dbReference>
<organism evidence="11 12">
    <name type="scientific">Acanthopleuribacter pedis</name>
    <dbReference type="NCBI Taxonomy" id="442870"/>
    <lineage>
        <taxon>Bacteria</taxon>
        <taxon>Pseudomonadati</taxon>
        <taxon>Acidobacteriota</taxon>
        <taxon>Holophagae</taxon>
        <taxon>Acanthopleuribacterales</taxon>
        <taxon>Acanthopleuribacteraceae</taxon>
        <taxon>Acanthopleuribacter</taxon>
    </lineage>
</organism>
<feature type="transmembrane region" description="Helical" evidence="9">
    <location>
        <begin position="160"/>
        <end position="182"/>
    </location>
</feature>
<comment type="caution">
    <text evidence="11">The sequence shown here is derived from an EMBL/GenBank/DDBJ whole genome shotgun (WGS) entry which is preliminary data.</text>
</comment>
<evidence type="ECO:0000313" key="11">
    <source>
        <dbReference type="EMBL" id="MBO1316876.1"/>
    </source>
</evidence>
<keyword evidence="12" id="KW-1185">Reference proteome</keyword>
<keyword evidence="7 9" id="KW-0472">Membrane</keyword>
<dbReference type="RefSeq" id="WP_207856113.1">
    <property type="nucleotide sequence ID" value="NZ_JAFREP010000001.1"/>
</dbReference>
<evidence type="ECO:0000256" key="3">
    <source>
        <dbReference type="ARBA" id="ARBA00022475"/>
    </source>
</evidence>
<dbReference type="Pfam" id="PF20154">
    <property type="entry name" value="LNT_N"/>
    <property type="match status" value="1"/>
</dbReference>
<evidence type="ECO:0000256" key="6">
    <source>
        <dbReference type="ARBA" id="ARBA00022989"/>
    </source>
</evidence>
<protein>
    <recommendedName>
        <fullName evidence="9">Apolipoprotein N-acyltransferase</fullName>
        <shortName evidence="9">ALP N-acyltransferase</shortName>
        <ecNumber evidence="9">2.3.1.269</ecNumber>
    </recommendedName>
</protein>
<evidence type="ECO:0000256" key="9">
    <source>
        <dbReference type="HAMAP-Rule" id="MF_01148"/>
    </source>
</evidence>
<evidence type="ECO:0000313" key="12">
    <source>
        <dbReference type="Proteomes" id="UP000664417"/>
    </source>
</evidence>
<evidence type="ECO:0000256" key="4">
    <source>
        <dbReference type="ARBA" id="ARBA00022679"/>
    </source>
</evidence>
<dbReference type="InterPro" id="IPR004563">
    <property type="entry name" value="Apolipo_AcylTrfase"/>
</dbReference>
<comment type="subcellular location">
    <subcellularLocation>
        <location evidence="1 9">Cell membrane</location>
        <topology evidence="1 9">Multi-pass membrane protein</topology>
    </subcellularLocation>
</comment>
<reference evidence="11" key="1">
    <citation type="submission" date="2021-03" db="EMBL/GenBank/DDBJ databases">
        <authorList>
            <person name="Wang G."/>
        </authorList>
    </citation>
    <scope>NUCLEOTIDE SEQUENCE</scope>
    <source>
        <strain evidence="11">KCTC 12899</strain>
    </source>
</reference>
<dbReference type="AlphaFoldDB" id="A0A8J7Q3D5"/>
<dbReference type="Pfam" id="PF00795">
    <property type="entry name" value="CN_hydrolase"/>
    <property type="match status" value="1"/>
</dbReference>
<dbReference type="InterPro" id="IPR045378">
    <property type="entry name" value="LNT_N"/>
</dbReference>
<keyword evidence="4 9" id="KW-0808">Transferase</keyword>
<dbReference type="UniPathway" id="UPA00666"/>
<evidence type="ECO:0000256" key="1">
    <source>
        <dbReference type="ARBA" id="ARBA00004651"/>
    </source>
</evidence>
<evidence type="ECO:0000256" key="2">
    <source>
        <dbReference type="ARBA" id="ARBA00010065"/>
    </source>
</evidence>
<dbReference type="GO" id="GO:0042158">
    <property type="term" value="P:lipoprotein biosynthetic process"/>
    <property type="evidence" value="ECO:0007669"/>
    <property type="project" value="UniProtKB-UniRule"/>
</dbReference>
<name>A0A8J7Q3D5_9BACT</name>
<keyword evidence="8 9" id="KW-0012">Acyltransferase</keyword>
<dbReference type="InterPro" id="IPR003010">
    <property type="entry name" value="C-N_Hydrolase"/>
</dbReference>
<dbReference type="Proteomes" id="UP000664417">
    <property type="component" value="Unassembled WGS sequence"/>
</dbReference>
<dbReference type="CDD" id="cd07571">
    <property type="entry name" value="ALP_N-acyl_transferase"/>
    <property type="match status" value="1"/>
</dbReference>
<gene>
    <name evidence="9 11" type="primary">lnt</name>
    <name evidence="11" type="ORF">J3U88_00290</name>
</gene>
<feature type="transmembrane region" description="Helical" evidence="9">
    <location>
        <begin position="469"/>
        <end position="488"/>
    </location>
</feature>
<sequence>MKHGLLSAGCCLLTALCLTLAAAPTLLFPLALLALAPLVAHDRRRGWVRFAMGWGAGLLTQAFSYYWIYYTVRDFGGQSVFISGLGAFAFWLFQGLDLGLWLLLYPWFAQRLYRGDNPRLRALIYAVCAAAWWLLLQRWVFPYVFPWSFGSLLNGWAPLMKAAALWSVFGLGFWMVMCQVLFVKAVTKSWDRPLTGAALAALVLPLLLGAGFHQRVETDTWRVGVVQPNLIPWAKRGRVSVEERVRAHLQPTLSFKHRNVDLVVWPETAMSFVLARSERYQAQLRFLAKQLKAPIVTGAVGRLENRKVTNEIWMITPDDAPPQMYRKQNLVLFSERLPWILSWAKFFDPALGGFSAGTEDRTFTWRERSFIPMVCFEALLSDYVRRFEGHAILNLTNDAWFGETKASALHLMMIQARTTELGVPLIRSTNSGISCWVDRDGRIHDPSPLYEARADIYEVQMPRTISRKWLWLGDVLVAVFAVGTLLFARFREQRNNAG</sequence>
<feature type="transmembrane region" description="Helical" evidence="9">
    <location>
        <begin position="47"/>
        <end position="68"/>
    </location>
</feature>
<keyword evidence="3 9" id="KW-1003">Cell membrane</keyword>
<feature type="transmembrane region" description="Helical" evidence="9">
    <location>
        <begin position="6"/>
        <end position="35"/>
    </location>
</feature>
<dbReference type="EMBL" id="JAFREP010000001">
    <property type="protein sequence ID" value="MBO1316876.1"/>
    <property type="molecule type" value="Genomic_DNA"/>
</dbReference>
<dbReference type="InterPro" id="IPR036526">
    <property type="entry name" value="C-N_Hydrolase_sf"/>
</dbReference>
<dbReference type="SUPFAM" id="SSF56317">
    <property type="entry name" value="Carbon-nitrogen hydrolase"/>
    <property type="match status" value="1"/>
</dbReference>
<feature type="transmembrane region" description="Helical" evidence="9">
    <location>
        <begin position="194"/>
        <end position="212"/>
    </location>
</feature>
<comment type="similarity">
    <text evidence="2 9">Belongs to the CN hydrolase family. Apolipoprotein N-acyltransferase subfamily.</text>
</comment>
<comment type="pathway">
    <text evidence="9">Protein modification; lipoprotein biosynthesis (N-acyl transfer).</text>
</comment>
<feature type="transmembrane region" description="Helical" evidence="9">
    <location>
        <begin position="88"/>
        <end position="108"/>
    </location>
</feature>
<evidence type="ECO:0000256" key="8">
    <source>
        <dbReference type="ARBA" id="ARBA00023315"/>
    </source>
</evidence>
<keyword evidence="5 9" id="KW-0812">Transmembrane</keyword>
<dbReference type="PANTHER" id="PTHR38686">
    <property type="entry name" value="APOLIPOPROTEIN N-ACYLTRANSFERASE"/>
    <property type="match status" value="1"/>
</dbReference>
<evidence type="ECO:0000256" key="5">
    <source>
        <dbReference type="ARBA" id="ARBA00022692"/>
    </source>
</evidence>
<accession>A0A8J7Q3D5</accession>
<dbReference type="PROSITE" id="PS50263">
    <property type="entry name" value="CN_HYDROLASE"/>
    <property type="match status" value="1"/>
</dbReference>
<proteinExistence type="inferred from homology"/>
<dbReference type="GO" id="GO:0016410">
    <property type="term" value="F:N-acyltransferase activity"/>
    <property type="evidence" value="ECO:0007669"/>
    <property type="project" value="UniProtKB-UniRule"/>
</dbReference>
<feature type="domain" description="CN hydrolase" evidence="10">
    <location>
        <begin position="221"/>
        <end position="463"/>
    </location>
</feature>